<dbReference type="EMBL" id="JABANP010000164">
    <property type="protein sequence ID" value="KAF4688053.1"/>
    <property type="molecule type" value="Genomic_DNA"/>
</dbReference>
<accession>A0A7J6NW09</accession>
<feature type="transmembrane region" description="Helical" evidence="8">
    <location>
        <begin position="790"/>
        <end position="812"/>
    </location>
</feature>
<evidence type="ECO:0000256" key="5">
    <source>
        <dbReference type="ARBA" id="ARBA00022833"/>
    </source>
</evidence>
<feature type="domain" description="Peptidase M3A/M3B catalytic" evidence="9">
    <location>
        <begin position="247"/>
        <end position="537"/>
    </location>
</feature>
<organism evidence="10 11">
    <name type="scientific">Perkinsus olseni</name>
    <name type="common">Perkinsus atlanticus</name>
    <dbReference type="NCBI Taxonomy" id="32597"/>
    <lineage>
        <taxon>Eukaryota</taxon>
        <taxon>Sar</taxon>
        <taxon>Alveolata</taxon>
        <taxon>Perkinsozoa</taxon>
        <taxon>Perkinsea</taxon>
        <taxon>Perkinsida</taxon>
        <taxon>Perkinsidae</taxon>
        <taxon>Perkinsus</taxon>
    </lineage>
</organism>
<dbReference type="GO" id="GO:0006508">
    <property type="term" value="P:proteolysis"/>
    <property type="evidence" value="ECO:0007669"/>
    <property type="project" value="UniProtKB-KW"/>
</dbReference>
<dbReference type="Proteomes" id="UP000541610">
    <property type="component" value="Unassembled WGS sequence"/>
</dbReference>
<dbReference type="GO" id="GO:0004222">
    <property type="term" value="F:metalloendopeptidase activity"/>
    <property type="evidence" value="ECO:0007669"/>
    <property type="project" value="InterPro"/>
</dbReference>
<dbReference type="InterPro" id="IPR024079">
    <property type="entry name" value="MetalloPept_cat_dom_sf"/>
</dbReference>
<feature type="transmembrane region" description="Helical" evidence="8">
    <location>
        <begin position="824"/>
        <end position="841"/>
    </location>
</feature>
<dbReference type="SUPFAM" id="SSF55486">
    <property type="entry name" value="Metalloproteases ('zincins'), catalytic domain"/>
    <property type="match status" value="1"/>
</dbReference>
<dbReference type="InterPro" id="IPR045090">
    <property type="entry name" value="Pept_M3A_M3B"/>
</dbReference>
<keyword evidence="8" id="KW-0472">Membrane</keyword>
<evidence type="ECO:0000256" key="7">
    <source>
        <dbReference type="RuleBase" id="RU003435"/>
    </source>
</evidence>
<evidence type="ECO:0000259" key="9">
    <source>
        <dbReference type="Pfam" id="PF01432"/>
    </source>
</evidence>
<dbReference type="PANTHER" id="PTHR11804:SF84">
    <property type="entry name" value="SACCHAROLYSIN"/>
    <property type="match status" value="1"/>
</dbReference>
<comment type="similarity">
    <text evidence="1 7">Belongs to the peptidase M3 family.</text>
</comment>
<comment type="cofactor">
    <cofactor evidence="7">
        <name>Zn(2+)</name>
        <dbReference type="ChEBI" id="CHEBI:29105"/>
    </cofactor>
    <text evidence="7">Binds 1 zinc ion.</text>
</comment>
<protein>
    <recommendedName>
        <fullName evidence="9">Peptidase M3A/M3B catalytic domain-containing protein</fullName>
    </recommendedName>
</protein>
<keyword evidence="4 7" id="KW-0378">Hydrolase</keyword>
<evidence type="ECO:0000313" key="11">
    <source>
        <dbReference type="Proteomes" id="UP000541610"/>
    </source>
</evidence>
<dbReference type="Gene3D" id="1.10.1370.10">
    <property type="entry name" value="Neurolysin, domain 3"/>
    <property type="match status" value="1"/>
</dbReference>
<gene>
    <name evidence="10" type="ORF">FOZ60_003219</name>
</gene>
<evidence type="ECO:0000256" key="6">
    <source>
        <dbReference type="ARBA" id="ARBA00023049"/>
    </source>
</evidence>
<name>A0A7J6NW09_PEROL</name>
<dbReference type="OrthoDB" id="423534at2759"/>
<dbReference type="InterPro" id="IPR001567">
    <property type="entry name" value="Pept_M3A_M3B_dom"/>
</dbReference>
<keyword evidence="2 7" id="KW-0645">Protease</keyword>
<dbReference type="AlphaFoldDB" id="A0A7J6NW09"/>
<feature type="transmembrane region" description="Helical" evidence="8">
    <location>
        <begin position="862"/>
        <end position="882"/>
    </location>
</feature>
<evidence type="ECO:0000256" key="3">
    <source>
        <dbReference type="ARBA" id="ARBA00022723"/>
    </source>
</evidence>
<dbReference type="Pfam" id="PF01432">
    <property type="entry name" value="Peptidase_M3"/>
    <property type="match status" value="1"/>
</dbReference>
<proteinExistence type="inferred from homology"/>
<sequence length="998" mass="111937">MGDAVARALSKQQKTLKRMGFDPARPGDGVIRNKLGMPVMEKGMRVAFPGIRLFNPILNTVAFARGERAEGPLDLRQMRSGSKMVLKYFSLRRSLSKATEDEELKQRYLAFMRHVEKAQAVSNPAISGGRYLRLWSSWMISNSCDVTRKLFKGGRIGKEEVGHFSGTRLLELLLDEKSKGRAKKLLKAMGKGHKVVYKKMKGERNYFKKKDLIGLTEDAMRYFRVWYRTDSYCLRADRATYYRVVGECHNRKTREIIFNAYHRHFYENEAHDRSILAVLQSRKRVAESLGFASWGEMENAQLGIHNDAHLMRVLQHCWNDSLPLLVPFVKRLEQLKLGAMAGKVTPEPKGPLTTNVDLIDELFYVTMCRQDRLQRQLAEYMVFGPALKRYSELASRLFNVDLVDESDNVTFSHEGWDRDVKIMHVVNAATNAHIGYWYVRVFARSKKYKTGLASTVSLCDGHVFTELNFVRPQVNVVRKLYYEEVLSFGHQMGTAMHMLFGQSKTAHLPLDAKALAGSLAELAALDSDVIRYMARDGGRVPSEHEIRSVRRDVYFYVWALREIAVICVLHSGEFDPDTATVEDLRNKAKEVARAFSPVELAPSYHPLSAEAGMWTVSEGATEKLGYLFAHTRASSLLSRLRASAKGRTNSVYNTPPVTEGLVGELLRSELLEKKFSPHSLECLMAAIDGASRPVHPLPPITVQPPTAAPRLNEANFLQGAYSGSIYSTLEMRGTKRRALRVLLVSMPIPEHQQQVTENQPLMASRPYGEGMPAPMAVGNQAGAALQQLEVAFFFAALGTVVAGVSSTLTTAFTEFAPFDLTDDIYLLAFGLIMLVVDAPVKPRGLLFYQAFVSRYVKFLTRLTGKGFWYVFLGIHVFIALWTNDAWPFAGLILGPGIFLVGCAGAYIGMAKTRALDAVARKLAVQSPEQLSLLYKNNALSHMSEGLTQEEFNNIARNNAAIVFAPEELSLIFNAICDGRRFITLRDLAVWLQGPRTLV</sequence>
<keyword evidence="3 7" id="KW-0479">Metal-binding</keyword>
<keyword evidence="5 7" id="KW-0862">Zinc</keyword>
<feature type="transmembrane region" description="Helical" evidence="8">
    <location>
        <begin position="888"/>
        <end position="907"/>
    </location>
</feature>
<dbReference type="PANTHER" id="PTHR11804">
    <property type="entry name" value="PROTEASE M3 THIMET OLIGOPEPTIDASE-RELATED"/>
    <property type="match status" value="1"/>
</dbReference>
<evidence type="ECO:0000256" key="1">
    <source>
        <dbReference type="ARBA" id="ARBA00006040"/>
    </source>
</evidence>
<dbReference type="InterPro" id="IPR024077">
    <property type="entry name" value="Neurolysin/TOP_dom2"/>
</dbReference>
<dbReference type="GO" id="GO:0046872">
    <property type="term" value="F:metal ion binding"/>
    <property type="evidence" value="ECO:0007669"/>
    <property type="project" value="UniProtKB-UniRule"/>
</dbReference>
<keyword evidence="8" id="KW-0812">Transmembrane</keyword>
<keyword evidence="6 7" id="KW-0482">Metalloprotease</keyword>
<evidence type="ECO:0000256" key="2">
    <source>
        <dbReference type="ARBA" id="ARBA00022670"/>
    </source>
</evidence>
<dbReference type="GO" id="GO:0006518">
    <property type="term" value="P:peptide metabolic process"/>
    <property type="evidence" value="ECO:0007669"/>
    <property type="project" value="TreeGrafter"/>
</dbReference>
<evidence type="ECO:0000256" key="4">
    <source>
        <dbReference type="ARBA" id="ARBA00022801"/>
    </source>
</evidence>
<evidence type="ECO:0000256" key="8">
    <source>
        <dbReference type="SAM" id="Phobius"/>
    </source>
</evidence>
<keyword evidence="8" id="KW-1133">Transmembrane helix</keyword>
<comment type="caution">
    <text evidence="10">The sequence shown here is derived from an EMBL/GenBank/DDBJ whole genome shotgun (WGS) entry which is preliminary data.</text>
</comment>
<evidence type="ECO:0000313" key="10">
    <source>
        <dbReference type="EMBL" id="KAF4688053.1"/>
    </source>
</evidence>
<dbReference type="Gene3D" id="3.40.390.10">
    <property type="entry name" value="Collagenase (Catalytic Domain)"/>
    <property type="match status" value="1"/>
</dbReference>
<reference evidence="10 11" key="1">
    <citation type="submission" date="2020-04" db="EMBL/GenBank/DDBJ databases">
        <title>Perkinsus olseni comparative genomics.</title>
        <authorList>
            <person name="Bogema D.R."/>
        </authorList>
    </citation>
    <scope>NUCLEOTIDE SEQUENCE [LARGE SCALE GENOMIC DNA]</scope>
    <source>
        <strain evidence="10">00978-12</strain>
    </source>
</reference>